<comment type="pathway">
    <text evidence="5">Metabolic intermediate biosynthesis; prephenate biosynthesis; prephenate from chorismate: step 1/1.</text>
</comment>
<dbReference type="Pfam" id="PF01817">
    <property type="entry name" value="CM_2"/>
    <property type="match status" value="1"/>
</dbReference>
<dbReference type="InterPro" id="IPR036979">
    <property type="entry name" value="CM_dom_sf"/>
</dbReference>
<evidence type="ECO:0000256" key="3">
    <source>
        <dbReference type="ARBA" id="ARBA00004496"/>
    </source>
</evidence>
<evidence type="ECO:0000256" key="1">
    <source>
        <dbReference type="ARBA" id="ARBA00000824"/>
    </source>
</evidence>
<organism evidence="24 25">
    <name type="scientific">Candidatus Ruthenibacterium avium</name>
    <dbReference type="NCBI Taxonomy" id="2838751"/>
    <lineage>
        <taxon>Bacteria</taxon>
        <taxon>Bacillati</taxon>
        <taxon>Bacillota</taxon>
        <taxon>Clostridia</taxon>
        <taxon>Eubacteriales</taxon>
        <taxon>Oscillospiraceae</taxon>
        <taxon>Ruthenibacterium</taxon>
    </lineage>
</organism>
<dbReference type="SUPFAM" id="SSF55021">
    <property type="entry name" value="ACT-like"/>
    <property type="match status" value="1"/>
</dbReference>
<reference evidence="24" key="2">
    <citation type="submission" date="2021-04" db="EMBL/GenBank/DDBJ databases">
        <authorList>
            <person name="Gilroy R."/>
        </authorList>
    </citation>
    <scope>NUCLEOTIDE SEQUENCE</scope>
    <source>
        <strain evidence="24">ChiBcec8-14828</strain>
    </source>
</reference>
<feature type="binding site" evidence="19">
    <location>
        <position position="86"/>
    </location>
    <ligand>
        <name>substrate</name>
    </ligand>
</feature>
<keyword evidence="11" id="KW-0057">Aromatic amino acid biosynthesis</keyword>
<sequence length="385" mass="42950">MDELQAARAEIDEIDAQMAALFCRRMEAVKQVAAYKRKHGMVVLDAAREEEVVRKSSARLGDQKEEYGAYYEDFVRYLMSLSRAMQRRLLGSDTVAYQGVEGAFSHIALERLFPHSAQKSCETFAGVVKAVENGDAVYGVLPFENSYAGDVSEVLDLCYAHPGICVWDMYDLPVVQNLLGIKGAVLSDVRQVLSHPQALWQCDAYLKNLGVQTREAKNTAAAAKEVAEQNDPALAAIASYETAGLYGLEVLAPHINESRTNTTRFIVIGRECRAAGNRFNLLFTVDHKAGALARVMRIIGENGFNMECIKSRPMKDCPWEYYFYAELVGDIAAAGTQTLMHELEAVCRTVRLLGVYTRKEVAYERYTEERKPTHEIDHAAARGQL</sequence>
<dbReference type="SUPFAM" id="SSF48600">
    <property type="entry name" value="Chorismate mutase II"/>
    <property type="match status" value="1"/>
</dbReference>
<dbReference type="CDD" id="cd04905">
    <property type="entry name" value="ACT_CM-PDT"/>
    <property type="match status" value="1"/>
</dbReference>
<evidence type="ECO:0000256" key="9">
    <source>
        <dbReference type="ARBA" id="ARBA00022490"/>
    </source>
</evidence>
<dbReference type="PROSITE" id="PS51671">
    <property type="entry name" value="ACT"/>
    <property type="match status" value="1"/>
</dbReference>
<evidence type="ECO:0000259" key="21">
    <source>
        <dbReference type="PROSITE" id="PS51168"/>
    </source>
</evidence>
<keyword evidence="12" id="KW-0584">Phenylalanine biosynthesis</keyword>
<evidence type="ECO:0000313" key="25">
    <source>
        <dbReference type="Proteomes" id="UP000824209"/>
    </source>
</evidence>
<dbReference type="Pfam" id="PF00800">
    <property type="entry name" value="PDT"/>
    <property type="match status" value="1"/>
</dbReference>
<dbReference type="Gene3D" id="1.20.59.10">
    <property type="entry name" value="Chorismate mutase"/>
    <property type="match status" value="1"/>
</dbReference>
<evidence type="ECO:0000256" key="2">
    <source>
        <dbReference type="ARBA" id="ARBA00002364"/>
    </source>
</evidence>
<protein>
    <recommendedName>
        <fullName evidence="7">Bifunctional chorismate mutase/prephenate dehydratase</fullName>
        <ecNumber evidence="6">4.2.1.51</ecNumber>
    </recommendedName>
    <alternativeName>
        <fullName evidence="17">Chorismate mutase-prephenate dehydratase</fullName>
    </alternativeName>
    <alternativeName>
        <fullName evidence="8">Prephenate dehydratase</fullName>
    </alternativeName>
    <alternativeName>
        <fullName evidence="16">p-protein</fullName>
    </alternativeName>
</protein>
<feature type="binding site" evidence="19">
    <location>
        <position position="45"/>
    </location>
    <ligand>
        <name>substrate</name>
    </ligand>
</feature>
<evidence type="ECO:0000256" key="13">
    <source>
        <dbReference type="ARBA" id="ARBA00023235"/>
    </source>
</evidence>
<proteinExistence type="predicted"/>
<comment type="subcellular location">
    <subcellularLocation>
        <location evidence="3">Cytoplasm</location>
    </subcellularLocation>
</comment>
<evidence type="ECO:0000259" key="23">
    <source>
        <dbReference type="PROSITE" id="PS51671"/>
    </source>
</evidence>
<evidence type="ECO:0000256" key="11">
    <source>
        <dbReference type="ARBA" id="ARBA00023141"/>
    </source>
</evidence>
<dbReference type="Gene3D" id="3.40.190.10">
    <property type="entry name" value="Periplasmic binding protein-like II"/>
    <property type="match status" value="2"/>
</dbReference>
<keyword evidence="13 24" id="KW-0413">Isomerase</keyword>
<dbReference type="PIRSF" id="PIRSF001500">
    <property type="entry name" value="Chor_mut_pdt_Ppr"/>
    <property type="match status" value="1"/>
</dbReference>
<evidence type="ECO:0000256" key="12">
    <source>
        <dbReference type="ARBA" id="ARBA00023222"/>
    </source>
</evidence>
<evidence type="ECO:0000256" key="5">
    <source>
        <dbReference type="ARBA" id="ARBA00004817"/>
    </source>
</evidence>
<evidence type="ECO:0000256" key="4">
    <source>
        <dbReference type="ARBA" id="ARBA00004741"/>
    </source>
</evidence>
<comment type="catalytic activity">
    <reaction evidence="1">
        <text>chorismate = prephenate</text>
        <dbReference type="Rhea" id="RHEA:13897"/>
        <dbReference type="ChEBI" id="CHEBI:29748"/>
        <dbReference type="ChEBI" id="CHEBI:29934"/>
        <dbReference type="EC" id="5.4.99.5"/>
    </reaction>
</comment>
<evidence type="ECO:0000259" key="22">
    <source>
        <dbReference type="PROSITE" id="PS51171"/>
    </source>
</evidence>
<comment type="pathway">
    <text evidence="4">Amino-acid biosynthesis; L-phenylalanine biosynthesis; phenylpyruvate from prephenate: step 1/1.</text>
</comment>
<comment type="catalytic activity">
    <reaction evidence="18">
        <text>prephenate + H(+) = 3-phenylpyruvate + CO2 + H2O</text>
        <dbReference type="Rhea" id="RHEA:21648"/>
        <dbReference type="ChEBI" id="CHEBI:15377"/>
        <dbReference type="ChEBI" id="CHEBI:15378"/>
        <dbReference type="ChEBI" id="CHEBI:16526"/>
        <dbReference type="ChEBI" id="CHEBI:18005"/>
        <dbReference type="ChEBI" id="CHEBI:29934"/>
        <dbReference type="EC" id="4.2.1.51"/>
    </reaction>
</comment>
<evidence type="ECO:0000256" key="20">
    <source>
        <dbReference type="PIRSR" id="PIRSR001500-2"/>
    </source>
</evidence>
<dbReference type="Gene3D" id="3.30.70.260">
    <property type="match status" value="1"/>
</dbReference>
<dbReference type="PANTHER" id="PTHR21022:SF19">
    <property type="entry name" value="PREPHENATE DEHYDRATASE-RELATED"/>
    <property type="match status" value="1"/>
</dbReference>
<dbReference type="SUPFAM" id="SSF53850">
    <property type="entry name" value="Periplasmic binding protein-like II"/>
    <property type="match status" value="1"/>
</dbReference>
<evidence type="ECO:0000313" key="24">
    <source>
        <dbReference type="EMBL" id="HJB39697.1"/>
    </source>
</evidence>
<name>A0A9D2M1W9_9FIRM</name>
<dbReference type="InterPro" id="IPR002701">
    <property type="entry name" value="CM_II_prokaryot"/>
</dbReference>
<evidence type="ECO:0000256" key="14">
    <source>
        <dbReference type="ARBA" id="ARBA00023239"/>
    </source>
</evidence>
<evidence type="ECO:0000256" key="10">
    <source>
        <dbReference type="ARBA" id="ARBA00022605"/>
    </source>
</evidence>
<dbReference type="InterPro" id="IPR002912">
    <property type="entry name" value="ACT_dom"/>
</dbReference>
<keyword evidence="9" id="KW-0963">Cytoplasm</keyword>
<dbReference type="GO" id="GO:0004106">
    <property type="term" value="F:chorismate mutase activity"/>
    <property type="evidence" value="ECO:0007669"/>
    <property type="project" value="UniProtKB-EC"/>
</dbReference>
<accession>A0A9D2M1W9</accession>
<dbReference type="InterPro" id="IPR008242">
    <property type="entry name" value="Chor_mutase/pphenate_deHydtase"/>
</dbReference>
<feature type="binding site" evidence="19">
    <location>
        <position position="8"/>
    </location>
    <ligand>
        <name>substrate</name>
    </ligand>
</feature>
<dbReference type="InterPro" id="IPR036263">
    <property type="entry name" value="Chorismate_II_sf"/>
</dbReference>
<feature type="domain" description="Prephenate dehydratase" evidence="22">
    <location>
        <begin position="94"/>
        <end position="270"/>
    </location>
</feature>
<dbReference type="InterPro" id="IPR001086">
    <property type="entry name" value="Preph_deHydtase"/>
</dbReference>
<feature type="binding site" evidence="19">
    <location>
        <position position="25"/>
    </location>
    <ligand>
        <name>substrate</name>
    </ligand>
</feature>
<dbReference type="GO" id="GO:0009094">
    <property type="term" value="P:L-phenylalanine biosynthetic process"/>
    <property type="evidence" value="ECO:0007669"/>
    <property type="project" value="UniProtKB-KW"/>
</dbReference>
<gene>
    <name evidence="24" type="ORF">H9943_04790</name>
</gene>
<dbReference type="GO" id="GO:0005737">
    <property type="term" value="C:cytoplasm"/>
    <property type="evidence" value="ECO:0007669"/>
    <property type="project" value="UniProtKB-SubCell"/>
</dbReference>
<evidence type="ECO:0000256" key="6">
    <source>
        <dbReference type="ARBA" id="ARBA00013147"/>
    </source>
</evidence>
<dbReference type="EMBL" id="DWYA01000048">
    <property type="protein sequence ID" value="HJB39697.1"/>
    <property type="molecule type" value="Genomic_DNA"/>
</dbReference>
<evidence type="ECO:0000256" key="19">
    <source>
        <dbReference type="PIRSR" id="PIRSR001500-1"/>
    </source>
</evidence>
<reference evidence="24" key="1">
    <citation type="journal article" date="2021" name="PeerJ">
        <title>Extensive microbial diversity within the chicken gut microbiome revealed by metagenomics and culture.</title>
        <authorList>
            <person name="Gilroy R."/>
            <person name="Ravi A."/>
            <person name="Getino M."/>
            <person name="Pursley I."/>
            <person name="Horton D.L."/>
            <person name="Alikhan N.F."/>
            <person name="Baker D."/>
            <person name="Gharbi K."/>
            <person name="Hall N."/>
            <person name="Watson M."/>
            <person name="Adriaenssens E.M."/>
            <person name="Foster-Nyarko E."/>
            <person name="Jarju S."/>
            <person name="Secka A."/>
            <person name="Antonio M."/>
            <person name="Oren A."/>
            <person name="Chaudhuri R.R."/>
            <person name="La Ragione R."/>
            <person name="Hildebrand F."/>
            <person name="Pallen M.J."/>
        </authorList>
    </citation>
    <scope>NUCLEOTIDE SEQUENCE</scope>
    <source>
        <strain evidence="24">ChiBcec8-14828</strain>
    </source>
</reference>
<feature type="binding site" evidence="19">
    <location>
        <position position="49"/>
    </location>
    <ligand>
        <name>substrate</name>
    </ligand>
</feature>
<dbReference type="SMART" id="SM00830">
    <property type="entry name" value="CM_2"/>
    <property type="match status" value="1"/>
</dbReference>
<dbReference type="Proteomes" id="UP000824209">
    <property type="component" value="Unassembled WGS sequence"/>
</dbReference>
<dbReference type="AlphaFoldDB" id="A0A9D2M1W9"/>
<evidence type="ECO:0000256" key="18">
    <source>
        <dbReference type="ARBA" id="ARBA00047848"/>
    </source>
</evidence>
<comment type="function">
    <text evidence="2">Catalyzes the Claisen rearrangement of chorismate to prephenate and the decarboxylation/dehydration of prephenate to phenylpyruvate.</text>
</comment>
<dbReference type="CDD" id="cd13631">
    <property type="entry name" value="PBP2_Ct-PDT_like"/>
    <property type="match status" value="1"/>
</dbReference>
<evidence type="ECO:0000256" key="17">
    <source>
        <dbReference type="ARBA" id="ARBA00031520"/>
    </source>
</evidence>
<keyword evidence="14" id="KW-0456">Lyase</keyword>
<comment type="caution">
    <text evidence="24">The sequence shown here is derived from an EMBL/GenBank/DDBJ whole genome shotgun (WGS) entry which is preliminary data.</text>
</comment>
<dbReference type="PROSITE" id="PS51171">
    <property type="entry name" value="PREPHENATE_DEHYDR_3"/>
    <property type="match status" value="1"/>
</dbReference>
<dbReference type="GO" id="GO:0004664">
    <property type="term" value="F:prephenate dehydratase activity"/>
    <property type="evidence" value="ECO:0007669"/>
    <property type="project" value="UniProtKB-EC"/>
</dbReference>
<evidence type="ECO:0000256" key="15">
    <source>
        <dbReference type="ARBA" id="ARBA00023268"/>
    </source>
</evidence>
<dbReference type="GO" id="GO:0046417">
    <property type="term" value="P:chorismate metabolic process"/>
    <property type="evidence" value="ECO:0007669"/>
    <property type="project" value="InterPro"/>
</dbReference>
<dbReference type="EC" id="4.2.1.51" evidence="6"/>
<feature type="site" description="Essential for prephenate dehydratase activity" evidence="20">
    <location>
        <position position="263"/>
    </location>
</feature>
<evidence type="ECO:0000256" key="7">
    <source>
        <dbReference type="ARBA" id="ARBA00014401"/>
    </source>
</evidence>
<keyword evidence="10" id="KW-0028">Amino-acid biosynthesis</keyword>
<feature type="binding site" evidence="19">
    <location>
        <position position="36"/>
    </location>
    <ligand>
        <name>substrate</name>
    </ligand>
</feature>
<feature type="binding site" evidence="19">
    <location>
        <position position="82"/>
    </location>
    <ligand>
        <name>substrate</name>
    </ligand>
</feature>
<evidence type="ECO:0000256" key="8">
    <source>
        <dbReference type="ARBA" id="ARBA00021872"/>
    </source>
</evidence>
<feature type="domain" description="Chorismate mutase" evidence="21">
    <location>
        <begin position="1"/>
        <end position="90"/>
    </location>
</feature>
<dbReference type="InterPro" id="IPR045865">
    <property type="entry name" value="ACT-like_dom_sf"/>
</dbReference>
<dbReference type="PROSITE" id="PS51168">
    <property type="entry name" value="CHORISMATE_MUT_2"/>
    <property type="match status" value="1"/>
</dbReference>
<feature type="domain" description="ACT" evidence="23">
    <location>
        <begin position="280"/>
        <end position="357"/>
    </location>
</feature>
<dbReference type="PANTHER" id="PTHR21022">
    <property type="entry name" value="PREPHENATE DEHYDRATASE P PROTEIN"/>
    <property type="match status" value="1"/>
</dbReference>
<evidence type="ECO:0000256" key="16">
    <source>
        <dbReference type="ARBA" id="ARBA00031175"/>
    </source>
</evidence>
<keyword evidence="15" id="KW-0511">Multifunctional enzyme</keyword>